<gene>
    <name evidence="10" type="ORF">SAMN05444487_102120</name>
</gene>
<accession>A0A1H2S8P9</accession>
<evidence type="ECO:0000259" key="9">
    <source>
        <dbReference type="PROSITE" id="PS51012"/>
    </source>
</evidence>
<dbReference type="STRING" id="1048340.SAMN05444487_102120"/>
<dbReference type="RefSeq" id="WP_245726225.1">
    <property type="nucleotide sequence ID" value="NZ_FNNQ01000002.1"/>
</dbReference>
<keyword evidence="6 8" id="KW-1133">Transmembrane helix</keyword>
<feature type="transmembrane region" description="Helical" evidence="8">
    <location>
        <begin position="353"/>
        <end position="372"/>
    </location>
</feature>
<evidence type="ECO:0000256" key="2">
    <source>
        <dbReference type="ARBA" id="ARBA00007783"/>
    </source>
</evidence>
<dbReference type="Pfam" id="PF12698">
    <property type="entry name" value="ABC2_membrane_3"/>
    <property type="match status" value="1"/>
</dbReference>
<name>A0A1H2S8P9_9BACL</name>
<feature type="transmembrane region" description="Helical" evidence="8">
    <location>
        <begin position="187"/>
        <end position="207"/>
    </location>
</feature>
<dbReference type="InterPro" id="IPR013525">
    <property type="entry name" value="ABC2_TM"/>
</dbReference>
<dbReference type="GO" id="GO:0140359">
    <property type="term" value="F:ABC-type transporter activity"/>
    <property type="evidence" value="ECO:0007669"/>
    <property type="project" value="InterPro"/>
</dbReference>
<comment type="similarity">
    <text evidence="2">Belongs to the ABC-2 integral membrane protein family.</text>
</comment>
<dbReference type="InterPro" id="IPR047817">
    <property type="entry name" value="ABC2_TM_bact-type"/>
</dbReference>
<keyword evidence="4" id="KW-1003">Cell membrane</keyword>
<organism evidence="10 11">
    <name type="scientific">Marininema mesophilum</name>
    <dbReference type="NCBI Taxonomy" id="1048340"/>
    <lineage>
        <taxon>Bacteria</taxon>
        <taxon>Bacillati</taxon>
        <taxon>Bacillota</taxon>
        <taxon>Bacilli</taxon>
        <taxon>Bacillales</taxon>
        <taxon>Thermoactinomycetaceae</taxon>
        <taxon>Marininema</taxon>
    </lineage>
</organism>
<sequence length="381" mass="42118">MFSIIIKELKILVREKGSFFFLLIMPMLFIVLFGSVFGNESSTVTVNYMDQDGSKASKAFIRQVDKVDGFKVDKTKSTSLEQQVKEIKKGKLSSLLVIPKGFGEKVQSGKSPVNVKFYRDSSSEDSVSPIRAVLANISNGYHDRKLSAELMAVEKDATKVKKMMASPLQIRDIEENGKVGSPMAQFVPGYTVMFVFYIMITMVRRFFRERESGMIARLRSTPMKPLNYLIGMWVPALIMVLIQCTVLLTFGHVVYDLNLGDSLAIAAIVFCLAICGTGLGLALSLFVRGENQGLAFTQLIALGGAVIGGLWFPFDLLPSFAQVIGRFTPQYWAQKGFQDVMIRGAHLGDVEQTLGFLLIIGVAGLLLALVQFNRFLRSATS</sequence>
<evidence type="ECO:0000313" key="10">
    <source>
        <dbReference type="EMBL" id="SDW27319.1"/>
    </source>
</evidence>
<evidence type="ECO:0000256" key="7">
    <source>
        <dbReference type="ARBA" id="ARBA00023136"/>
    </source>
</evidence>
<dbReference type="PANTHER" id="PTHR30294:SF38">
    <property type="entry name" value="TRANSPORT PERMEASE PROTEIN"/>
    <property type="match status" value="1"/>
</dbReference>
<feature type="transmembrane region" description="Helical" evidence="8">
    <location>
        <begin position="294"/>
        <end position="314"/>
    </location>
</feature>
<evidence type="ECO:0000256" key="3">
    <source>
        <dbReference type="ARBA" id="ARBA00022448"/>
    </source>
</evidence>
<evidence type="ECO:0000313" key="11">
    <source>
        <dbReference type="Proteomes" id="UP000198534"/>
    </source>
</evidence>
<evidence type="ECO:0000256" key="8">
    <source>
        <dbReference type="SAM" id="Phobius"/>
    </source>
</evidence>
<feature type="transmembrane region" description="Helical" evidence="8">
    <location>
        <begin position="228"/>
        <end position="251"/>
    </location>
</feature>
<keyword evidence="3" id="KW-0813">Transport</keyword>
<keyword evidence="11" id="KW-1185">Reference proteome</keyword>
<dbReference type="PANTHER" id="PTHR30294">
    <property type="entry name" value="MEMBRANE COMPONENT OF ABC TRANSPORTER YHHJ-RELATED"/>
    <property type="match status" value="1"/>
</dbReference>
<dbReference type="Proteomes" id="UP000198534">
    <property type="component" value="Unassembled WGS sequence"/>
</dbReference>
<dbReference type="PROSITE" id="PS51012">
    <property type="entry name" value="ABC_TM2"/>
    <property type="match status" value="1"/>
</dbReference>
<feature type="transmembrane region" description="Helical" evidence="8">
    <location>
        <begin position="263"/>
        <end position="287"/>
    </location>
</feature>
<protein>
    <submittedName>
        <fullName evidence="10">ABC-2 type transport system permease protein</fullName>
    </submittedName>
</protein>
<feature type="domain" description="ABC transmembrane type-2" evidence="9">
    <location>
        <begin position="150"/>
        <end position="375"/>
    </location>
</feature>
<proteinExistence type="inferred from homology"/>
<comment type="subcellular location">
    <subcellularLocation>
        <location evidence="1">Cell membrane</location>
        <topology evidence="1">Multi-pass membrane protein</topology>
    </subcellularLocation>
</comment>
<reference evidence="10 11" key="1">
    <citation type="submission" date="2016-10" db="EMBL/GenBank/DDBJ databases">
        <authorList>
            <person name="de Groot N.N."/>
        </authorList>
    </citation>
    <scope>NUCLEOTIDE SEQUENCE [LARGE SCALE GENOMIC DNA]</scope>
    <source>
        <strain evidence="10 11">DSM 45610</strain>
    </source>
</reference>
<dbReference type="AlphaFoldDB" id="A0A1H2S8P9"/>
<dbReference type="EMBL" id="FNNQ01000002">
    <property type="protein sequence ID" value="SDW27319.1"/>
    <property type="molecule type" value="Genomic_DNA"/>
</dbReference>
<dbReference type="Gene3D" id="3.40.1710.10">
    <property type="entry name" value="abc type-2 transporter like domain"/>
    <property type="match status" value="1"/>
</dbReference>
<keyword evidence="5 8" id="KW-0812">Transmembrane</keyword>
<keyword evidence="7 8" id="KW-0472">Membrane</keyword>
<dbReference type="InterPro" id="IPR051449">
    <property type="entry name" value="ABC-2_transporter_component"/>
</dbReference>
<evidence type="ECO:0000256" key="1">
    <source>
        <dbReference type="ARBA" id="ARBA00004651"/>
    </source>
</evidence>
<dbReference type="GO" id="GO:0005886">
    <property type="term" value="C:plasma membrane"/>
    <property type="evidence" value="ECO:0007669"/>
    <property type="project" value="UniProtKB-SubCell"/>
</dbReference>
<evidence type="ECO:0000256" key="6">
    <source>
        <dbReference type="ARBA" id="ARBA00022989"/>
    </source>
</evidence>
<feature type="transmembrane region" description="Helical" evidence="8">
    <location>
        <begin position="20"/>
        <end position="38"/>
    </location>
</feature>
<evidence type="ECO:0000256" key="4">
    <source>
        <dbReference type="ARBA" id="ARBA00022475"/>
    </source>
</evidence>
<evidence type="ECO:0000256" key="5">
    <source>
        <dbReference type="ARBA" id="ARBA00022692"/>
    </source>
</evidence>